<name>A0A0A5GRP8_9BACI</name>
<dbReference type="STRING" id="1385510.GCA_000425205_00146"/>
<protein>
    <submittedName>
        <fullName evidence="10">Capsular polysaccharide biosynthesis protein</fullName>
    </submittedName>
</protein>
<dbReference type="Gene3D" id="3.40.50.300">
    <property type="entry name" value="P-loop containing nucleotide triphosphate hydrolases"/>
    <property type="match status" value="1"/>
</dbReference>
<dbReference type="InterPro" id="IPR003856">
    <property type="entry name" value="LPS_length_determ_N"/>
</dbReference>
<evidence type="ECO:0000259" key="8">
    <source>
        <dbReference type="Pfam" id="PF02706"/>
    </source>
</evidence>
<dbReference type="Pfam" id="PF13807">
    <property type="entry name" value="GNVR"/>
    <property type="match status" value="1"/>
</dbReference>
<evidence type="ECO:0000256" key="7">
    <source>
        <dbReference type="SAM" id="Phobius"/>
    </source>
</evidence>
<comment type="subcellular location">
    <subcellularLocation>
        <location evidence="1">Cell membrane</location>
        <topology evidence="1">Multi-pass membrane protein</topology>
    </subcellularLocation>
</comment>
<dbReference type="RefSeq" id="WP_026798970.1">
    <property type="nucleotide sequence ID" value="NZ_AULI01000001.1"/>
</dbReference>
<proteinExistence type="inferred from homology"/>
<evidence type="ECO:0000256" key="2">
    <source>
        <dbReference type="ARBA" id="ARBA00006683"/>
    </source>
</evidence>
<dbReference type="OrthoDB" id="2360475at2"/>
<keyword evidence="5 7" id="KW-1133">Transmembrane helix</keyword>
<keyword evidence="11" id="KW-1185">Reference proteome</keyword>
<dbReference type="InterPro" id="IPR032807">
    <property type="entry name" value="GNVR"/>
</dbReference>
<comment type="caution">
    <text evidence="10">The sequence shown here is derived from an EMBL/GenBank/DDBJ whole genome shotgun (WGS) entry which is preliminary data.</text>
</comment>
<dbReference type="InterPro" id="IPR027417">
    <property type="entry name" value="P-loop_NTPase"/>
</dbReference>
<evidence type="ECO:0000256" key="5">
    <source>
        <dbReference type="ARBA" id="ARBA00022989"/>
    </source>
</evidence>
<feature type="transmembrane region" description="Helical" evidence="7">
    <location>
        <begin position="174"/>
        <end position="195"/>
    </location>
</feature>
<dbReference type="Proteomes" id="UP000030528">
    <property type="component" value="Unassembled WGS sequence"/>
</dbReference>
<accession>A0A0A5GRP8</accession>
<reference evidence="10 11" key="1">
    <citation type="submission" date="2013-08" db="EMBL/GenBank/DDBJ databases">
        <authorList>
            <person name="Huang J."/>
            <person name="Wang G."/>
        </authorList>
    </citation>
    <scope>NUCLEOTIDE SEQUENCE [LARGE SCALE GENOMIC DNA]</scope>
    <source>
        <strain evidence="10 11">JSM 076056</strain>
    </source>
</reference>
<evidence type="ECO:0000256" key="4">
    <source>
        <dbReference type="ARBA" id="ARBA00022692"/>
    </source>
</evidence>
<gene>
    <name evidence="10" type="ORF">N781_01670</name>
</gene>
<dbReference type="AlphaFoldDB" id="A0A0A5GRP8"/>
<feature type="transmembrane region" description="Helical" evidence="7">
    <location>
        <begin position="18"/>
        <end position="40"/>
    </location>
</feature>
<dbReference type="PANTHER" id="PTHR32309">
    <property type="entry name" value="TYROSINE-PROTEIN KINASE"/>
    <property type="match status" value="1"/>
</dbReference>
<evidence type="ECO:0000256" key="6">
    <source>
        <dbReference type="ARBA" id="ARBA00023136"/>
    </source>
</evidence>
<dbReference type="GO" id="GO:0004713">
    <property type="term" value="F:protein tyrosine kinase activity"/>
    <property type="evidence" value="ECO:0007669"/>
    <property type="project" value="TreeGrafter"/>
</dbReference>
<dbReference type="eggNOG" id="COG3944">
    <property type="taxonomic scope" value="Bacteria"/>
</dbReference>
<dbReference type="Pfam" id="PF02706">
    <property type="entry name" value="Wzz"/>
    <property type="match status" value="1"/>
</dbReference>
<keyword evidence="6 7" id="KW-0472">Membrane</keyword>
<dbReference type="InterPro" id="IPR050445">
    <property type="entry name" value="Bact_polysacc_biosynth/exp"/>
</dbReference>
<evidence type="ECO:0000256" key="1">
    <source>
        <dbReference type="ARBA" id="ARBA00004651"/>
    </source>
</evidence>
<feature type="domain" description="Tyrosine-protein kinase G-rich" evidence="9">
    <location>
        <begin position="143"/>
        <end position="194"/>
    </location>
</feature>
<evidence type="ECO:0000259" key="9">
    <source>
        <dbReference type="Pfam" id="PF13807"/>
    </source>
</evidence>
<comment type="similarity">
    <text evidence="2">Belongs to the CpsC/CapA family.</text>
</comment>
<evidence type="ECO:0000313" key="10">
    <source>
        <dbReference type="EMBL" id="KGX93918.1"/>
    </source>
</evidence>
<dbReference type="GO" id="GO:0005886">
    <property type="term" value="C:plasma membrane"/>
    <property type="evidence" value="ECO:0007669"/>
    <property type="project" value="UniProtKB-SubCell"/>
</dbReference>
<keyword evidence="3" id="KW-1003">Cell membrane</keyword>
<evidence type="ECO:0000313" key="11">
    <source>
        <dbReference type="Proteomes" id="UP000030528"/>
    </source>
</evidence>
<organism evidence="10 11">
    <name type="scientific">Pontibacillus halophilus JSM 076056 = DSM 19796</name>
    <dbReference type="NCBI Taxonomy" id="1385510"/>
    <lineage>
        <taxon>Bacteria</taxon>
        <taxon>Bacillati</taxon>
        <taxon>Bacillota</taxon>
        <taxon>Bacilli</taxon>
        <taxon>Bacillales</taxon>
        <taxon>Bacillaceae</taxon>
        <taxon>Pontibacillus</taxon>
    </lineage>
</organism>
<evidence type="ECO:0000256" key="3">
    <source>
        <dbReference type="ARBA" id="ARBA00022475"/>
    </source>
</evidence>
<dbReference type="EMBL" id="AVPE01000001">
    <property type="protein sequence ID" value="KGX93918.1"/>
    <property type="molecule type" value="Genomic_DNA"/>
</dbReference>
<sequence>MEETISLKEIFGVLKKRLWMILGITALATILSGVVSFFFLTPEYETQSQFLVNQSRGQGEAVEYNDIRTNVELISTYSNIIKSPYILEEVISDLDLDLSPGALQNSLQIASEQNSQVVSVTVTNKDRELAADIANATVETFRQEVTEIMNIDNVTILSQASAGPDLSPVSPKPFLNMAIAFVLGAMIGVGLAFLLEYLDNTIKTEEDVEKVLGLPVLGVISEIKEDDLTQVNRRNATMSASNVRGESIGT</sequence>
<feature type="domain" description="Polysaccharide chain length determinant N-terminal" evidence="8">
    <location>
        <begin position="3"/>
        <end position="94"/>
    </location>
</feature>
<dbReference type="PANTHER" id="PTHR32309:SF13">
    <property type="entry name" value="FERRIC ENTEROBACTIN TRANSPORT PROTEIN FEPE"/>
    <property type="match status" value="1"/>
</dbReference>
<keyword evidence="4 7" id="KW-0812">Transmembrane</keyword>